<feature type="transmembrane region" description="Helical" evidence="7">
    <location>
        <begin position="73"/>
        <end position="92"/>
    </location>
</feature>
<feature type="transmembrane region" description="Helical" evidence="7">
    <location>
        <begin position="12"/>
        <end position="34"/>
    </location>
</feature>
<dbReference type="PANTHER" id="PTHR23513">
    <property type="entry name" value="INTEGRAL MEMBRANE EFFLUX PROTEIN-RELATED"/>
    <property type="match status" value="1"/>
</dbReference>
<dbReference type="SUPFAM" id="SSF103473">
    <property type="entry name" value="MFS general substrate transporter"/>
    <property type="match status" value="1"/>
</dbReference>
<protein>
    <submittedName>
        <fullName evidence="8">MFS transporter</fullName>
    </submittedName>
</protein>
<keyword evidence="6 7" id="KW-0472">Membrane</keyword>
<evidence type="ECO:0000256" key="1">
    <source>
        <dbReference type="ARBA" id="ARBA00004651"/>
    </source>
</evidence>
<evidence type="ECO:0000256" key="4">
    <source>
        <dbReference type="ARBA" id="ARBA00022692"/>
    </source>
</evidence>
<sequence length="414" mass="42775">MNPLRERAFARLWVASLFAETAEWMLQVALPVFIFTATGSASSTAVTMVAGLVPMVLVSPVAGVLADRWNRRVLLAAVCFTQAAVSLPLLAVGEGRLTVVYLVMVAQSMVASVYEPTRSALVPALVGEDRLTAANGLMGMNSSVARLAGASLGGAVLGFAGLGWVVGVYLSLLVVAGLMLVPKFAQQQGKPGGEPGPLWRAWLDGLADIRRDRRLRTVWWALVPLSVGQGMFAVLFVVFVTRTLGGGEAEVGLLRGVQAIGGLAAGLCLASLARRARPAKLLGWGIVAFGVCAAVIWNAVYVSTSFPVYVVLFIVVGVPAVMLNAGLVSVVQLAAPPERAGRALSSMFAGAAVCQVAGTLGAGAAVGWASPAVLLNAQVVFSVVAAFVVLLGLRTRSVTNVEACPVSSPPVTST</sequence>
<evidence type="ECO:0000256" key="5">
    <source>
        <dbReference type="ARBA" id="ARBA00022989"/>
    </source>
</evidence>
<feature type="transmembrane region" description="Helical" evidence="7">
    <location>
        <begin position="375"/>
        <end position="393"/>
    </location>
</feature>
<dbReference type="EMBL" id="BSTI01000009">
    <property type="protein sequence ID" value="GLY67703.1"/>
    <property type="molecule type" value="Genomic_DNA"/>
</dbReference>
<name>A0A9W6VDT9_9PSEU</name>
<keyword evidence="5 7" id="KW-1133">Transmembrane helix</keyword>
<dbReference type="Proteomes" id="UP001165136">
    <property type="component" value="Unassembled WGS sequence"/>
</dbReference>
<keyword evidence="9" id="KW-1185">Reference proteome</keyword>
<evidence type="ECO:0000256" key="7">
    <source>
        <dbReference type="SAM" id="Phobius"/>
    </source>
</evidence>
<organism evidence="8 9">
    <name type="scientific">Amycolatopsis taiwanensis</name>
    <dbReference type="NCBI Taxonomy" id="342230"/>
    <lineage>
        <taxon>Bacteria</taxon>
        <taxon>Bacillati</taxon>
        <taxon>Actinomycetota</taxon>
        <taxon>Actinomycetes</taxon>
        <taxon>Pseudonocardiales</taxon>
        <taxon>Pseudonocardiaceae</taxon>
        <taxon>Amycolatopsis</taxon>
    </lineage>
</organism>
<evidence type="ECO:0000256" key="3">
    <source>
        <dbReference type="ARBA" id="ARBA00022475"/>
    </source>
</evidence>
<comment type="caution">
    <text evidence="8">The sequence shown here is derived from an EMBL/GenBank/DDBJ whole genome shotgun (WGS) entry which is preliminary data.</text>
</comment>
<evidence type="ECO:0000313" key="9">
    <source>
        <dbReference type="Proteomes" id="UP001165136"/>
    </source>
</evidence>
<dbReference type="PANTHER" id="PTHR23513:SF11">
    <property type="entry name" value="STAPHYLOFERRIN A TRANSPORTER"/>
    <property type="match status" value="1"/>
</dbReference>
<dbReference type="RefSeq" id="WP_285487952.1">
    <property type="nucleotide sequence ID" value="NZ_BSTI01000009.1"/>
</dbReference>
<comment type="subcellular location">
    <subcellularLocation>
        <location evidence="1">Cell membrane</location>
        <topology evidence="1">Multi-pass membrane protein</topology>
    </subcellularLocation>
</comment>
<evidence type="ECO:0000256" key="2">
    <source>
        <dbReference type="ARBA" id="ARBA00022448"/>
    </source>
</evidence>
<evidence type="ECO:0000256" key="6">
    <source>
        <dbReference type="ARBA" id="ARBA00023136"/>
    </source>
</evidence>
<dbReference type="AlphaFoldDB" id="A0A9W6VDT9"/>
<dbReference type="Pfam" id="PF05977">
    <property type="entry name" value="MFS_3"/>
    <property type="match status" value="1"/>
</dbReference>
<keyword evidence="4 7" id="KW-0812">Transmembrane</keyword>
<evidence type="ECO:0000313" key="8">
    <source>
        <dbReference type="EMBL" id="GLY67703.1"/>
    </source>
</evidence>
<feature type="transmembrane region" description="Helical" evidence="7">
    <location>
        <begin position="281"/>
        <end position="300"/>
    </location>
</feature>
<dbReference type="Gene3D" id="1.20.1250.20">
    <property type="entry name" value="MFS general substrate transporter like domains"/>
    <property type="match status" value="1"/>
</dbReference>
<feature type="transmembrane region" description="Helical" evidence="7">
    <location>
        <begin position="218"/>
        <end position="240"/>
    </location>
</feature>
<dbReference type="GO" id="GO:0005886">
    <property type="term" value="C:plasma membrane"/>
    <property type="evidence" value="ECO:0007669"/>
    <property type="project" value="UniProtKB-SubCell"/>
</dbReference>
<feature type="transmembrane region" description="Helical" evidence="7">
    <location>
        <begin position="306"/>
        <end position="335"/>
    </location>
</feature>
<reference evidence="8" key="1">
    <citation type="submission" date="2023-03" db="EMBL/GenBank/DDBJ databases">
        <title>Amycolatopsis taiwanensis NBRC 103393.</title>
        <authorList>
            <person name="Ichikawa N."/>
            <person name="Sato H."/>
            <person name="Tonouchi N."/>
        </authorList>
    </citation>
    <scope>NUCLEOTIDE SEQUENCE</scope>
    <source>
        <strain evidence="8">NBRC 103393</strain>
    </source>
</reference>
<dbReference type="CDD" id="cd06173">
    <property type="entry name" value="MFS_MefA_like"/>
    <property type="match status" value="1"/>
</dbReference>
<dbReference type="InterPro" id="IPR036259">
    <property type="entry name" value="MFS_trans_sf"/>
</dbReference>
<feature type="transmembrane region" description="Helical" evidence="7">
    <location>
        <begin position="347"/>
        <end position="369"/>
    </location>
</feature>
<feature type="transmembrane region" description="Helical" evidence="7">
    <location>
        <begin position="46"/>
        <end position="66"/>
    </location>
</feature>
<gene>
    <name evidence="8" type="ORF">Atai01_43220</name>
</gene>
<proteinExistence type="predicted"/>
<keyword evidence="2" id="KW-0813">Transport</keyword>
<keyword evidence="3" id="KW-1003">Cell membrane</keyword>
<feature type="transmembrane region" description="Helical" evidence="7">
    <location>
        <begin position="156"/>
        <end position="181"/>
    </location>
</feature>
<accession>A0A9W6VDT9</accession>
<feature type="transmembrane region" description="Helical" evidence="7">
    <location>
        <begin position="252"/>
        <end position="272"/>
    </location>
</feature>
<dbReference type="InterPro" id="IPR010290">
    <property type="entry name" value="TM_effector"/>
</dbReference>